<gene>
    <name evidence="1" type="ORF">CN425_25660</name>
</gene>
<accession>A0A2A8PQA7</accession>
<name>A0A2A8PQA7_BACCE</name>
<dbReference type="Proteomes" id="UP000220635">
    <property type="component" value="Unassembled WGS sequence"/>
</dbReference>
<dbReference type="OrthoDB" id="2607531at2"/>
<evidence type="ECO:0000313" key="1">
    <source>
        <dbReference type="EMBL" id="PEV95868.1"/>
    </source>
</evidence>
<comment type="caution">
    <text evidence="1">The sequence shown here is derived from an EMBL/GenBank/DDBJ whole genome shotgun (WGS) entry which is preliminary data.</text>
</comment>
<protein>
    <submittedName>
        <fullName evidence="1">Uncharacterized protein</fullName>
    </submittedName>
</protein>
<sequence>MSNYEALIQRIESQDKKIETLQYEILTLKDHITRLSICKLTDSRYPLQNLIVDARITAEQKSNLDLLFLIMSDIFKRKNINPQYLKAIESLDVASIFSDGDILYNEVIKHLMRILDAPTEDLPLEMLEKMNEEGSCVELCQYLLSQAKK</sequence>
<proteinExistence type="predicted"/>
<reference evidence="1 2" key="1">
    <citation type="submission" date="2017-09" db="EMBL/GenBank/DDBJ databases">
        <title>Large-scale bioinformatics analysis of Bacillus genomes uncovers conserved roles of natural products in bacterial physiology.</title>
        <authorList>
            <consortium name="Agbiome Team Llc"/>
            <person name="Bleich R.M."/>
            <person name="Grubbs K.J."/>
            <person name="Santa Maria K.C."/>
            <person name="Allen S.E."/>
            <person name="Farag S."/>
            <person name="Shank E.A."/>
            <person name="Bowers A."/>
        </authorList>
    </citation>
    <scope>NUCLEOTIDE SEQUENCE [LARGE SCALE GENOMIC DNA]</scope>
    <source>
        <strain evidence="1 2">AFS010695</strain>
    </source>
</reference>
<evidence type="ECO:0000313" key="2">
    <source>
        <dbReference type="Proteomes" id="UP000220635"/>
    </source>
</evidence>
<organism evidence="1 2">
    <name type="scientific">Bacillus cereus</name>
    <dbReference type="NCBI Taxonomy" id="1396"/>
    <lineage>
        <taxon>Bacteria</taxon>
        <taxon>Bacillati</taxon>
        <taxon>Bacillota</taxon>
        <taxon>Bacilli</taxon>
        <taxon>Bacillales</taxon>
        <taxon>Bacillaceae</taxon>
        <taxon>Bacillus</taxon>
        <taxon>Bacillus cereus group</taxon>
    </lineage>
</organism>
<dbReference type="RefSeq" id="WP_097807709.1">
    <property type="nucleotide sequence ID" value="NZ_NTWE01000065.1"/>
</dbReference>
<dbReference type="EMBL" id="NTWE01000065">
    <property type="protein sequence ID" value="PEV95868.1"/>
    <property type="molecule type" value="Genomic_DNA"/>
</dbReference>
<dbReference type="AlphaFoldDB" id="A0A2A8PQA7"/>